<reference evidence="2 3" key="1">
    <citation type="submission" date="2021-10" db="EMBL/GenBank/DDBJ databases">
        <title>Draft genome of Aestuariibacter halophilus JC2043.</title>
        <authorList>
            <person name="Emsley S.A."/>
            <person name="Pfannmuller K.M."/>
            <person name="Ushijima B."/>
            <person name="Saw J.H."/>
            <person name="Videau P."/>
        </authorList>
    </citation>
    <scope>NUCLEOTIDE SEQUENCE [LARGE SCALE GENOMIC DNA]</scope>
    <source>
        <strain evidence="2 3">JC2043</strain>
    </source>
</reference>
<comment type="caution">
    <text evidence="2">The sequence shown here is derived from an EMBL/GenBank/DDBJ whole genome shotgun (WGS) entry which is preliminary data.</text>
</comment>
<dbReference type="Gene3D" id="3.40.630.30">
    <property type="match status" value="1"/>
</dbReference>
<organism evidence="2 3">
    <name type="scientific">Fluctibacter halophilus</name>
    <dbReference type="NCBI Taxonomy" id="226011"/>
    <lineage>
        <taxon>Bacteria</taxon>
        <taxon>Pseudomonadati</taxon>
        <taxon>Pseudomonadota</taxon>
        <taxon>Gammaproteobacteria</taxon>
        <taxon>Alteromonadales</taxon>
        <taxon>Alteromonadaceae</taxon>
        <taxon>Fluctibacter</taxon>
    </lineage>
</organism>
<feature type="domain" description="N-acetyltransferase" evidence="1">
    <location>
        <begin position="10"/>
        <end position="156"/>
    </location>
</feature>
<accession>A0ABS8G9F0</accession>
<dbReference type="InterPro" id="IPR000182">
    <property type="entry name" value="GNAT_dom"/>
</dbReference>
<protein>
    <submittedName>
        <fullName evidence="2">GNAT family N-acetyltransferase/peptidase C39 family protein</fullName>
    </submittedName>
</protein>
<evidence type="ECO:0000259" key="1">
    <source>
        <dbReference type="PROSITE" id="PS51186"/>
    </source>
</evidence>
<dbReference type="Proteomes" id="UP001520878">
    <property type="component" value="Unassembled WGS sequence"/>
</dbReference>
<name>A0ABS8G9F0_9ALTE</name>
<proteinExistence type="predicted"/>
<evidence type="ECO:0000313" key="2">
    <source>
        <dbReference type="EMBL" id="MCC2616440.1"/>
    </source>
</evidence>
<keyword evidence="3" id="KW-1185">Reference proteome</keyword>
<dbReference type="Pfam" id="PF11814">
    <property type="entry name" value="DUF3335"/>
    <property type="match status" value="1"/>
</dbReference>
<dbReference type="PANTHER" id="PTHR43072">
    <property type="entry name" value="N-ACETYLTRANSFERASE"/>
    <property type="match status" value="1"/>
</dbReference>
<dbReference type="Pfam" id="PF00583">
    <property type="entry name" value="Acetyltransf_1"/>
    <property type="match status" value="1"/>
</dbReference>
<dbReference type="InterPro" id="IPR016181">
    <property type="entry name" value="Acyl_CoA_acyltransferase"/>
</dbReference>
<dbReference type="EMBL" id="JAJEWP010000002">
    <property type="protein sequence ID" value="MCC2616440.1"/>
    <property type="molecule type" value="Genomic_DNA"/>
</dbReference>
<dbReference type="InterPro" id="IPR021770">
    <property type="entry name" value="DUF3335"/>
</dbReference>
<dbReference type="PROSITE" id="PS51186">
    <property type="entry name" value="GNAT"/>
    <property type="match status" value="1"/>
</dbReference>
<evidence type="ECO:0000313" key="3">
    <source>
        <dbReference type="Proteomes" id="UP001520878"/>
    </source>
</evidence>
<dbReference type="Gene3D" id="3.90.70.10">
    <property type="entry name" value="Cysteine proteinases"/>
    <property type="match status" value="1"/>
</dbReference>
<sequence length="376" mass="42279">MAVTSVVSPLDIGLPQQQDLDALVALEQQCFDSDRLSRRQFKHWLKAPGGVFLVVREKGLVVAYGLVIMRKGTRLARLYSLAVSPLMRGRGVARELLLALEQATVAQGKLFMRLEVAADNSGAIHLYQQLGYRTFGTYSKYYDNGSDALRMQKPIRQVLSARRLGAYPWYPQSTEFTCGPAALMMAMKRLRSAEPLNLARELWIWRQATTIYMTSGHGGCHPLGLGLAATELGFQAQVYINQHEPLFLDGVRSEHKKDILRAVHEQFVTDAGKQDIQVLWQDPSVERLQAALAEGAAVLCLISTYRMDGRKVPHWVTVTHIDEDCLYLHDPYPDDEHPHPMDCQHIPVAREDFSFMAAYGKNKLRTAVVVYPATKD</sequence>
<gene>
    <name evidence="2" type="ORF">LJ739_09330</name>
</gene>
<dbReference type="CDD" id="cd04301">
    <property type="entry name" value="NAT_SF"/>
    <property type="match status" value="1"/>
</dbReference>
<dbReference type="SUPFAM" id="SSF55729">
    <property type="entry name" value="Acyl-CoA N-acyltransferases (Nat)"/>
    <property type="match status" value="1"/>
</dbReference>